<proteinExistence type="predicted"/>
<dbReference type="AlphaFoldDB" id="T0TFT3"/>
<comment type="caution">
    <text evidence="1">The sequence shown here is derived from an EMBL/GenBank/DDBJ whole genome shotgun (WGS) entry which is preliminary data.</text>
</comment>
<protein>
    <submittedName>
        <fullName evidence="1">Uncharacterized protein</fullName>
    </submittedName>
</protein>
<dbReference type="EMBL" id="ATBB01000343">
    <property type="protein sequence ID" value="EQC56279.1"/>
    <property type="molecule type" value="Genomic_DNA"/>
</dbReference>
<organism evidence="1 2">
    <name type="scientific">Lactococcus cremoris subsp. cremoris TIFN6</name>
    <dbReference type="NCBI Taxonomy" id="1234876"/>
    <lineage>
        <taxon>Bacteria</taxon>
        <taxon>Bacillati</taxon>
        <taxon>Bacillota</taxon>
        <taxon>Bacilli</taxon>
        <taxon>Lactobacillales</taxon>
        <taxon>Streptococcaceae</taxon>
        <taxon>Lactococcus</taxon>
        <taxon>Lactococcus cremoris subsp. cremoris</taxon>
    </lineage>
</organism>
<sequence length="34" mass="4036">MHTHLIFQNHGGESDLEENIVWGIWIFIVIQDEN</sequence>
<reference evidence="1 2" key="1">
    <citation type="journal article" date="2013" name="ISME J.">
        <title>Multifactorial diversity sustains microbial community stability.</title>
        <authorList>
            <person name="Erkus O."/>
            <person name="de Jager V.C."/>
            <person name="Spus M."/>
            <person name="van Alen-Boerrigter I.J."/>
            <person name="van Rijswijck I.M."/>
            <person name="Hazelwood L."/>
            <person name="Janssen P.W."/>
            <person name="van Hijum S.A."/>
            <person name="Kleerebezem M."/>
            <person name="Smid E.J."/>
        </authorList>
    </citation>
    <scope>NUCLEOTIDE SEQUENCE [LARGE SCALE GENOMIC DNA]</scope>
    <source>
        <strain evidence="1 2">TIFN6</strain>
    </source>
</reference>
<accession>T0TFT3</accession>
<dbReference type="Proteomes" id="UP000015854">
    <property type="component" value="Unassembled WGS sequence"/>
</dbReference>
<evidence type="ECO:0000313" key="1">
    <source>
        <dbReference type="EMBL" id="EQC56279.1"/>
    </source>
</evidence>
<gene>
    <name evidence="1" type="ORF">LLT6_00535</name>
</gene>
<evidence type="ECO:0000313" key="2">
    <source>
        <dbReference type="Proteomes" id="UP000015854"/>
    </source>
</evidence>
<name>T0TFT3_LACLC</name>